<dbReference type="Proteomes" id="UP000294814">
    <property type="component" value="Unassembled WGS sequence"/>
</dbReference>
<dbReference type="OrthoDB" id="10012875at2"/>
<name>A0A4R5F335_9FLAO</name>
<feature type="region of interest" description="Disordered" evidence="1">
    <location>
        <begin position="125"/>
        <end position="148"/>
    </location>
</feature>
<accession>A0A4R5F335</accession>
<comment type="caution">
    <text evidence="2">The sequence shown here is derived from an EMBL/GenBank/DDBJ whole genome shotgun (WGS) entry which is preliminary data.</text>
</comment>
<protein>
    <submittedName>
        <fullName evidence="2">Uncharacterized protein</fullName>
    </submittedName>
</protein>
<dbReference type="EMBL" id="SMLG01000014">
    <property type="protein sequence ID" value="TDE42009.1"/>
    <property type="molecule type" value="Genomic_DNA"/>
</dbReference>
<organism evidence="2 3">
    <name type="scientific">Flavobacterium rhamnosiphilum</name>
    <dbReference type="NCBI Taxonomy" id="2541724"/>
    <lineage>
        <taxon>Bacteria</taxon>
        <taxon>Pseudomonadati</taxon>
        <taxon>Bacteroidota</taxon>
        <taxon>Flavobacteriia</taxon>
        <taxon>Flavobacteriales</taxon>
        <taxon>Flavobacteriaceae</taxon>
        <taxon>Flavobacterium</taxon>
    </lineage>
</organism>
<feature type="compositionally biased region" description="Basic and acidic residues" evidence="1">
    <location>
        <begin position="125"/>
        <end position="136"/>
    </location>
</feature>
<sequence>MNYYANKEWYYLEENNNELFFYKFCHPHLLKFDEKEVIMIGALNLVEKFKIDKIIINQKNQSLEIYSIVIGVTQKIIISKNDKHKININFSYFVNEEKEDNLNKFTRIATTKKGLNKVKVKEFCDSSKSKKVKSQESFEEPPLPPENK</sequence>
<evidence type="ECO:0000313" key="2">
    <source>
        <dbReference type="EMBL" id="TDE42009.1"/>
    </source>
</evidence>
<evidence type="ECO:0000256" key="1">
    <source>
        <dbReference type="SAM" id="MobiDB-lite"/>
    </source>
</evidence>
<keyword evidence="3" id="KW-1185">Reference proteome</keyword>
<dbReference type="AlphaFoldDB" id="A0A4R5F335"/>
<reference evidence="2 3" key="1">
    <citation type="submission" date="2019-03" db="EMBL/GenBank/DDBJ databases">
        <title>Novel species of Flavobacterium.</title>
        <authorList>
            <person name="Liu Q."/>
            <person name="Xin Y.-H."/>
        </authorList>
    </citation>
    <scope>NUCLEOTIDE SEQUENCE [LARGE SCALE GENOMIC DNA]</scope>
    <source>
        <strain evidence="2 3">LB3P52</strain>
    </source>
</reference>
<dbReference type="RefSeq" id="WP_131917243.1">
    <property type="nucleotide sequence ID" value="NZ_SMLG01000014.1"/>
</dbReference>
<gene>
    <name evidence="2" type="ORF">E0I26_14930</name>
</gene>
<evidence type="ECO:0000313" key="3">
    <source>
        <dbReference type="Proteomes" id="UP000294814"/>
    </source>
</evidence>
<proteinExistence type="predicted"/>